<evidence type="ECO:0000256" key="5">
    <source>
        <dbReference type="ARBA" id="ARBA00022840"/>
    </source>
</evidence>
<keyword evidence="2" id="KW-0808">Transferase</keyword>
<dbReference type="Gene3D" id="3.40.1190.20">
    <property type="match status" value="1"/>
</dbReference>
<evidence type="ECO:0000259" key="6">
    <source>
        <dbReference type="Pfam" id="PF00294"/>
    </source>
</evidence>
<dbReference type="STRING" id="266892.SAMN04488054_107105"/>
<comment type="similarity">
    <text evidence="1">Belongs to the carbohydrate kinase PfkB family.</text>
</comment>
<dbReference type="Proteomes" id="UP000199668">
    <property type="component" value="Unassembled WGS sequence"/>
</dbReference>
<evidence type="ECO:0000256" key="2">
    <source>
        <dbReference type="ARBA" id="ARBA00022679"/>
    </source>
</evidence>
<keyword evidence="4 7" id="KW-0418">Kinase</keyword>
<evidence type="ECO:0000256" key="1">
    <source>
        <dbReference type="ARBA" id="ARBA00010688"/>
    </source>
</evidence>
<dbReference type="PANTHER" id="PTHR43085:SF1">
    <property type="entry name" value="PSEUDOURIDINE KINASE-RELATED"/>
    <property type="match status" value="1"/>
</dbReference>
<keyword evidence="5" id="KW-0067">ATP-binding</keyword>
<evidence type="ECO:0000313" key="8">
    <source>
        <dbReference type="Proteomes" id="UP000199668"/>
    </source>
</evidence>
<evidence type="ECO:0000256" key="3">
    <source>
        <dbReference type="ARBA" id="ARBA00022741"/>
    </source>
</evidence>
<sequence length="317" mass="35114">MMLDVISIGDAMITMNPKSRGPLMFSHEFERKMGGAELNLIVGCARLGLQPGWISRFGQDGFGRYILNYMRGEGVDVSRTKLLENYRTPLNIKEVLEDGSGSTFYYRFPSPTEDITPADMEENYLKQARVFYISGVFLSLAGKNLDIIKKGIQIAKKHNRMVALDPNIRLKLWSREQARETMLPILPDVDIMMSGKEEADLLFGEQPDEAHLETFGQYGISYVALKKGGEGASGWFSGEGSTFVPPESVKVVDTVGAGDGFNAGFLYSILRGFDLKRSLRFANTVGAMVTGVSGDNEGLPYLESVQTALGERQHIER</sequence>
<dbReference type="AlphaFoldDB" id="A0A1I4LDJ8"/>
<dbReference type="GO" id="GO:0005524">
    <property type="term" value="F:ATP binding"/>
    <property type="evidence" value="ECO:0007669"/>
    <property type="project" value="UniProtKB-KW"/>
</dbReference>
<dbReference type="InterPro" id="IPR050306">
    <property type="entry name" value="PfkB_Carbo_kinase"/>
</dbReference>
<reference evidence="7 8" key="1">
    <citation type="submission" date="2016-10" db="EMBL/GenBank/DDBJ databases">
        <authorList>
            <person name="de Groot N.N."/>
        </authorList>
    </citation>
    <scope>NUCLEOTIDE SEQUENCE [LARGE SCALE GENOMIC DNA]</scope>
    <source>
        <strain evidence="7 8">CGMCC 1.6134</strain>
    </source>
</reference>
<feature type="domain" description="Carbohydrate kinase PfkB" evidence="6">
    <location>
        <begin position="3"/>
        <end position="300"/>
    </location>
</feature>
<dbReference type="GO" id="GO:0016301">
    <property type="term" value="F:kinase activity"/>
    <property type="evidence" value="ECO:0007669"/>
    <property type="project" value="UniProtKB-KW"/>
</dbReference>
<keyword evidence="3" id="KW-0547">Nucleotide-binding</keyword>
<keyword evidence="8" id="KW-1185">Reference proteome</keyword>
<dbReference type="Pfam" id="PF00294">
    <property type="entry name" value="PfkB"/>
    <property type="match status" value="1"/>
</dbReference>
<dbReference type="SUPFAM" id="SSF53613">
    <property type="entry name" value="Ribokinase-like"/>
    <property type="match status" value="1"/>
</dbReference>
<dbReference type="PROSITE" id="PS00584">
    <property type="entry name" value="PFKB_KINASES_2"/>
    <property type="match status" value="1"/>
</dbReference>
<dbReference type="InterPro" id="IPR029056">
    <property type="entry name" value="Ribokinase-like"/>
</dbReference>
<dbReference type="RefSeq" id="WP_322787876.1">
    <property type="nucleotide sequence ID" value="NZ_FOTY01000007.1"/>
</dbReference>
<dbReference type="PANTHER" id="PTHR43085">
    <property type="entry name" value="HEXOKINASE FAMILY MEMBER"/>
    <property type="match status" value="1"/>
</dbReference>
<name>A0A1I4LDJ8_9BACI</name>
<accession>A0A1I4LDJ8</accession>
<dbReference type="CDD" id="cd01166">
    <property type="entry name" value="KdgK"/>
    <property type="match status" value="1"/>
</dbReference>
<organism evidence="7 8">
    <name type="scientific">Salibacterium qingdaonense</name>
    <dbReference type="NCBI Taxonomy" id="266892"/>
    <lineage>
        <taxon>Bacteria</taxon>
        <taxon>Bacillati</taxon>
        <taxon>Bacillota</taxon>
        <taxon>Bacilli</taxon>
        <taxon>Bacillales</taxon>
        <taxon>Bacillaceae</taxon>
    </lineage>
</organism>
<protein>
    <submittedName>
        <fullName evidence="7">2-dehydro-3-deoxygluconokinase</fullName>
    </submittedName>
</protein>
<evidence type="ECO:0000313" key="7">
    <source>
        <dbReference type="EMBL" id="SFL89000.1"/>
    </source>
</evidence>
<dbReference type="InterPro" id="IPR011611">
    <property type="entry name" value="PfkB_dom"/>
</dbReference>
<dbReference type="EMBL" id="FOTY01000007">
    <property type="protein sequence ID" value="SFL89000.1"/>
    <property type="molecule type" value="Genomic_DNA"/>
</dbReference>
<gene>
    <name evidence="7" type="ORF">SAMN04488054_107105</name>
</gene>
<proteinExistence type="inferred from homology"/>
<evidence type="ECO:0000256" key="4">
    <source>
        <dbReference type="ARBA" id="ARBA00022777"/>
    </source>
</evidence>
<dbReference type="InterPro" id="IPR002173">
    <property type="entry name" value="Carboh/pur_kinase_PfkB_CS"/>
</dbReference>